<keyword evidence="1" id="KW-0812">Transmembrane</keyword>
<keyword evidence="1" id="KW-0472">Membrane</keyword>
<sequence>MFKIISSILFIVLAFCITAWVKPINSLYLWSSSELFDLLRSAQLIKGDYEWGLDPASNIMMIVFVVAIAVILSVLFRTIRKKI</sequence>
<dbReference type="EMBL" id="RHHM01000006">
    <property type="protein sequence ID" value="RQM38561.1"/>
    <property type="molecule type" value="Genomic_DNA"/>
</dbReference>
<keyword evidence="3" id="KW-1185">Reference proteome</keyword>
<evidence type="ECO:0000256" key="1">
    <source>
        <dbReference type="SAM" id="Phobius"/>
    </source>
</evidence>
<organism evidence="2 3">
    <name type="scientific">Erwinia psidii</name>
    <dbReference type="NCBI Taxonomy" id="69224"/>
    <lineage>
        <taxon>Bacteria</taxon>
        <taxon>Pseudomonadati</taxon>
        <taxon>Pseudomonadota</taxon>
        <taxon>Gammaproteobacteria</taxon>
        <taxon>Enterobacterales</taxon>
        <taxon>Erwiniaceae</taxon>
        <taxon>Erwinia</taxon>
    </lineage>
</organism>
<name>A0A3N6SIH0_9GAMM</name>
<reference evidence="2 3" key="1">
    <citation type="submission" date="2018-10" db="EMBL/GenBank/DDBJ databases">
        <title>Draft genome sequence for the type isolate of Erwinia psidii, agent causal of bacterial blight in guava (Psidium guajava) and wilt and die-back of Eucalyptus spp.</title>
        <authorList>
            <person name="Hermenegildo P.S."/>
            <person name="Santos S.A."/>
            <person name="Guimaraes L.M.S."/>
            <person name="Vidigal P.M.P."/>
            <person name="Pereira I.C."/>
            <person name="Badel J.L."/>
            <person name="Alfenas-Zerbini P."/>
            <person name="Ferreira M.A.S.V."/>
            <person name="Alfenas A.C."/>
        </authorList>
    </citation>
    <scope>NUCLEOTIDE SEQUENCE [LARGE SCALE GENOMIC DNA]</scope>
    <source>
        <strain evidence="2 3">IBSBF 435</strain>
    </source>
</reference>
<evidence type="ECO:0000313" key="2">
    <source>
        <dbReference type="EMBL" id="RQM38561.1"/>
    </source>
</evidence>
<dbReference type="Proteomes" id="UP000279457">
    <property type="component" value="Unassembled WGS sequence"/>
</dbReference>
<comment type="caution">
    <text evidence="2">The sequence shown here is derived from an EMBL/GenBank/DDBJ whole genome shotgun (WGS) entry which is preliminary data.</text>
</comment>
<proteinExistence type="predicted"/>
<evidence type="ECO:0000313" key="3">
    <source>
        <dbReference type="Proteomes" id="UP000279457"/>
    </source>
</evidence>
<protein>
    <submittedName>
        <fullName evidence="2">Uncharacterized protein</fullName>
    </submittedName>
</protein>
<keyword evidence="1" id="KW-1133">Transmembrane helix</keyword>
<feature type="transmembrane region" description="Helical" evidence="1">
    <location>
        <begin position="59"/>
        <end position="79"/>
    </location>
</feature>
<dbReference type="AlphaFoldDB" id="A0A3N6SIH0"/>
<accession>A0A3N6SIH0</accession>
<gene>
    <name evidence="2" type="ORF">EB241_10135</name>
</gene>